<dbReference type="CDD" id="cd07423">
    <property type="entry name" value="MPP_Prp_like"/>
    <property type="match status" value="1"/>
</dbReference>
<dbReference type="InterPro" id="IPR050126">
    <property type="entry name" value="Ap4A_hydrolase"/>
</dbReference>
<evidence type="ECO:0000313" key="3">
    <source>
        <dbReference type="Proteomes" id="UP000784880"/>
    </source>
</evidence>
<evidence type="ECO:0000259" key="1">
    <source>
        <dbReference type="Pfam" id="PF00149"/>
    </source>
</evidence>
<dbReference type="NCBIfam" id="NF010148">
    <property type="entry name" value="PRK13625.1"/>
    <property type="match status" value="1"/>
</dbReference>
<dbReference type="InterPro" id="IPR004843">
    <property type="entry name" value="Calcineurin-like_PHP"/>
</dbReference>
<dbReference type="EMBL" id="JAHQCS010000131">
    <property type="protein sequence ID" value="MBU9713289.1"/>
    <property type="molecule type" value="Genomic_DNA"/>
</dbReference>
<dbReference type="PANTHER" id="PTHR42850">
    <property type="entry name" value="METALLOPHOSPHOESTERASE"/>
    <property type="match status" value="1"/>
</dbReference>
<keyword evidence="3" id="KW-1185">Reference proteome</keyword>
<protein>
    <submittedName>
        <fullName evidence="2">Bis(5'-nucleosyl)-tetraphosphatase PrpE</fullName>
    </submittedName>
</protein>
<evidence type="ECO:0000313" key="2">
    <source>
        <dbReference type="EMBL" id="MBU9713289.1"/>
    </source>
</evidence>
<accession>A0ABS6JJA6</accession>
<dbReference type="Proteomes" id="UP000784880">
    <property type="component" value="Unassembled WGS sequence"/>
</dbReference>
<dbReference type="InterPro" id="IPR041780">
    <property type="entry name" value="MPP_PrpE-like"/>
</dbReference>
<dbReference type="PANTHER" id="PTHR42850:SF7">
    <property type="entry name" value="BIS(5'-NUCLEOSYL)-TETRAPHOSPHATASE PRPE [ASYMMETRICAL]"/>
    <property type="match status" value="1"/>
</dbReference>
<dbReference type="RefSeq" id="WP_217067447.1">
    <property type="nucleotide sequence ID" value="NZ_JAHQCS010000131.1"/>
</dbReference>
<name>A0ABS6JJA6_9BACI</name>
<comment type="caution">
    <text evidence="2">The sequence shown here is derived from an EMBL/GenBank/DDBJ whole genome shotgun (WGS) entry which is preliminary data.</text>
</comment>
<dbReference type="Pfam" id="PF00149">
    <property type="entry name" value="Metallophos"/>
    <property type="match status" value="1"/>
</dbReference>
<reference evidence="2 3" key="1">
    <citation type="submission" date="2021-06" db="EMBL/GenBank/DDBJ databases">
        <title>Bacillus sp. RD4P76, an endophyte from a halophyte.</title>
        <authorList>
            <person name="Sun J.-Q."/>
        </authorList>
    </citation>
    <scope>NUCLEOTIDE SEQUENCE [LARGE SCALE GENOMIC DNA]</scope>
    <source>
        <strain evidence="2 3">CGMCC 1.15917</strain>
    </source>
</reference>
<organism evidence="2 3">
    <name type="scientific">Evansella tamaricis</name>
    <dbReference type="NCBI Taxonomy" id="2069301"/>
    <lineage>
        <taxon>Bacteria</taxon>
        <taxon>Bacillati</taxon>
        <taxon>Bacillota</taxon>
        <taxon>Bacilli</taxon>
        <taxon>Bacillales</taxon>
        <taxon>Bacillaceae</taxon>
        <taxon>Evansella</taxon>
    </lineage>
</organism>
<gene>
    <name evidence="2" type="primary">prpE</name>
    <name evidence="2" type="ORF">KS419_16275</name>
</gene>
<sequence length="248" mass="28398">MYDIIGDIHGCFQEMNELLDTLGYQMNDGNITHPEGRKPVFLGDLMDRGPNSLSVIYSVTRWVKEEKALYCPGNHCDKLYRYFLGRNVTISHGLETTVAELEVLGHKEYNHISSLFRNLYESSPLYLVLDEGKLVVAHAGIRPDDIGKNNKRIKTFVLYGDITGEKHHDGRPIRRDWPSKYTYDTFVVYGHSPVQEPRQVGNTLNIDTGCVFGNSLSAFRWPEKQIVSVSSHQALVEEKFRPFDPYDQ</sequence>
<feature type="domain" description="Calcineurin-like phosphoesterase" evidence="1">
    <location>
        <begin position="4"/>
        <end position="194"/>
    </location>
</feature>
<proteinExistence type="predicted"/>